<feature type="domain" description="4Fe-4S ferredoxin-type" evidence="19">
    <location>
        <begin position="1254"/>
        <end position="1286"/>
    </location>
</feature>
<comment type="subcellular location">
    <subcellularLocation>
        <location evidence="2">Host Golgi apparatus membrane</location>
        <topology evidence="2">Multi-pass membrane protein</topology>
    </subcellularLocation>
    <subcellularLocation>
        <location evidence="3">Host endoplasmic reticulum membrane</location>
    </subcellularLocation>
    <subcellularLocation>
        <location evidence="1">Virion membrane</location>
    </subcellularLocation>
</comment>
<keyword evidence="9" id="KW-1040">Host Golgi apparatus</keyword>
<evidence type="ECO:0000256" key="15">
    <source>
        <dbReference type="ARBA" id="ARBA00023184"/>
    </source>
</evidence>
<keyword evidence="11" id="KW-1043">Host membrane</keyword>
<dbReference type="EMBL" id="MK896499">
    <property type="protein sequence ID" value="QLA47047.1"/>
    <property type="molecule type" value="Viral_cRNA"/>
</dbReference>
<keyword evidence="13 18" id="KW-0472">Membrane</keyword>
<dbReference type="GO" id="GO:0044167">
    <property type="term" value="C:host cell endoplasmic reticulum membrane"/>
    <property type="evidence" value="ECO:0007669"/>
    <property type="project" value="UniProtKB-SubCell"/>
</dbReference>
<keyword evidence="5" id="KW-0945">Host-virus interaction</keyword>
<evidence type="ECO:0000256" key="2">
    <source>
        <dbReference type="ARBA" id="ARBA00004252"/>
    </source>
</evidence>
<keyword evidence="14" id="KW-0325">Glycoprotein</keyword>
<evidence type="ECO:0000256" key="4">
    <source>
        <dbReference type="ARBA" id="ARBA00015294"/>
    </source>
</evidence>
<protein>
    <recommendedName>
        <fullName evidence="4">Envelopment polyprotein</fullName>
    </recommendedName>
    <alternativeName>
        <fullName evidence="17">M polyprotein</fullName>
    </alternativeName>
</protein>
<evidence type="ECO:0000256" key="17">
    <source>
        <dbReference type="ARBA" id="ARBA00031199"/>
    </source>
</evidence>
<organism evidence="20 21">
    <name type="scientific">Pacora virus</name>
    <dbReference type="NCBI Taxonomy" id="2748244"/>
    <lineage>
        <taxon>Viruses</taxon>
        <taxon>Riboviria</taxon>
        <taxon>Orthornavirae</taxon>
        <taxon>Negarnaviricota</taxon>
        <taxon>Polyploviricotina</taxon>
        <taxon>Bunyaviricetes</taxon>
        <taxon>Elliovirales</taxon>
        <taxon>Peribunyaviridae</taxon>
        <taxon>Orthobunyavirus</taxon>
        <taxon>Orthobunyavirus pacoraense</taxon>
    </lineage>
</organism>
<dbReference type="InterPro" id="IPR017896">
    <property type="entry name" value="4Fe4S_Fe-S-bd"/>
</dbReference>
<keyword evidence="15" id="KW-1038">Host endoplasmic reticulum</keyword>
<dbReference type="GO" id="GO:0019062">
    <property type="term" value="P:virion attachment to host cell"/>
    <property type="evidence" value="ECO:0007669"/>
    <property type="project" value="UniProtKB-KW"/>
</dbReference>
<feature type="transmembrane region" description="Helical" evidence="18">
    <location>
        <begin position="363"/>
        <end position="383"/>
    </location>
</feature>
<evidence type="ECO:0000256" key="13">
    <source>
        <dbReference type="ARBA" id="ARBA00023136"/>
    </source>
</evidence>
<name>A0A7D9MVW1_9VIRU</name>
<evidence type="ECO:0000256" key="11">
    <source>
        <dbReference type="ARBA" id="ARBA00022870"/>
    </source>
</evidence>
<keyword evidence="7" id="KW-0732">Signal</keyword>
<dbReference type="Pfam" id="PF03563">
    <property type="entry name" value="Bunya_G2"/>
    <property type="match status" value="1"/>
</dbReference>
<evidence type="ECO:0000256" key="5">
    <source>
        <dbReference type="ARBA" id="ARBA00022581"/>
    </source>
</evidence>
<evidence type="ECO:0000256" key="3">
    <source>
        <dbReference type="ARBA" id="ARBA00004625"/>
    </source>
</evidence>
<evidence type="ECO:0000256" key="14">
    <source>
        <dbReference type="ARBA" id="ARBA00023180"/>
    </source>
</evidence>
<dbReference type="InterPro" id="IPR026400">
    <property type="entry name" value="Bunya_nonstruc_pro_NSm"/>
</dbReference>
<dbReference type="InterPro" id="IPR005168">
    <property type="entry name" value="Bunya_G2"/>
</dbReference>
<keyword evidence="21" id="KW-1185">Reference proteome</keyword>
<reference evidence="20 21" key="1">
    <citation type="submission" date="2019-05" db="EMBL/GenBank/DDBJ databases">
        <title>Genomic Characterization of 104 Bunyaviruses in the Families Peribunyaviridae, Nairoviridae, and Phenuiviridae.</title>
        <authorList>
            <person name="Kapuscinski M."/>
            <person name="Bergren N."/>
            <person name="Russell B."/>
            <person name="Lee J."/>
            <person name="Borland E."/>
            <person name="King D."/>
            <person name="Burkhalter K."/>
            <person name="Stenglein M."/>
            <person name="Kading R."/>
        </authorList>
    </citation>
    <scope>NUCLEOTIDE SEQUENCE [LARGE SCALE GENOMIC DNA]</scope>
    <source>
        <strain evidence="20 21">J19</strain>
    </source>
</reference>
<dbReference type="KEGG" id="vg:80553751"/>
<evidence type="ECO:0000256" key="7">
    <source>
        <dbReference type="ARBA" id="ARBA00022729"/>
    </source>
</evidence>
<accession>A0A7D9MVW1</accession>
<evidence type="ECO:0000313" key="20">
    <source>
        <dbReference type="EMBL" id="QLA47047.1"/>
    </source>
</evidence>
<dbReference type="GO" id="GO:0046718">
    <property type="term" value="P:symbiont entry into host cell"/>
    <property type="evidence" value="ECO:0007669"/>
    <property type="project" value="UniProtKB-KW"/>
</dbReference>
<feature type="transmembrane region" description="Helical" evidence="18">
    <location>
        <begin position="469"/>
        <end position="489"/>
    </location>
</feature>
<evidence type="ECO:0000256" key="18">
    <source>
        <dbReference type="SAM" id="Phobius"/>
    </source>
</evidence>
<evidence type="ECO:0000256" key="16">
    <source>
        <dbReference type="ARBA" id="ARBA00023296"/>
    </source>
</evidence>
<evidence type="ECO:0000313" key="21">
    <source>
        <dbReference type="Proteomes" id="UP001301013"/>
    </source>
</evidence>
<dbReference type="Proteomes" id="UP001301013">
    <property type="component" value="Genome"/>
</dbReference>
<dbReference type="Pfam" id="PF03557">
    <property type="entry name" value="Bunya_G1"/>
    <property type="match status" value="1"/>
</dbReference>
<proteinExistence type="predicted"/>
<dbReference type="PROSITE" id="PS51379">
    <property type="entry name" value="4FE4S_FER_2"/>
    <property type="match status" value="1"/>
</dbReference>
<keyword evidence="10" id="KW-0946">Virion</keyword>
<keyword evidence="8" id="KW-1161">Viral attachment to host cell</keyword>
<feature type="transmembrane region" description="Helical" evidence="18">
    <location>
        <begin position="310"/>
        <end position="327"/>
    </location>
</feature>
<dbReference type="GO" id="GO:0044178">
    <property type="term" value="C:host cell Golgi membrane"/>
    <property type="evidence" value="ECO:0007669"/>
    <property type="project" value="UniProtKB-SubCell"/>
</dbReference>
<dbReference type="GO" id="GO:0044003">
    <property type="term" value="P:symbiont-mediated perturbation of host process"/>
    <property type="evidence" value="ECO:0007669"/>
    <property type="project" value="InterPro"/>
</dbReference>
<dbReference type="NCBIfam" id="TIGR04210">
    <property type="entry name" value="bunya_NSm"/>
    <property type="match status" value="1"/>
</dbReference>
<evidence type="ECO:0000256" key="9">
    <source>
        <dbReference type="ARBA" id="ARBA00022812"/>
    </source>
</evidence>
<keyword evidence="12 18" id="KW-1133">Transmembrane helix</keyword>
<evidence type="ECO:0000256" key="10">
    <source>
        <dbReference type="ARBA" id="ARBA00022844"/>
    </source>
</evidence>
<evidence type="ECO:0000256" key="1">
    <source>
        <dbReference type="ARBA" id="ARBA00004182"/>
    </source>
</evidence>
<sequence length="1437" mass="163042">MEILVLLAIMLMYSYGVPINNRCFEEGVLVDEQQNEWGIAEICVKDDISMVKTLSKQHGNTSRYTNIVMRRMLIQNYENCNPVEVPNGPIMIFKPDKNMVLVPHTYACRSDCTISLDKDDASIILHSENLNHFEVMGTTTATRWFQGSTSYSLEHTCEHIQVTCGSKILTFHACFKHHMACIRLLNKSYMPAFMINSVCQNKELIIMTCLILIIFSILYLISFTYICYILLPVFIPVTYIYAKFYDKFCKKCVYCGLAYHPFSKCGKNCVCGSLFENSERMKMHREAGLCKGYKYMRSARVLCKNKGSNFSLAIILAVLLLSFIQPIEGVKLTYNRTEIPLESLSHELDKMVDLIHLGKVCPMIMAITVSVIMLITITIWLSSNKLEEKYLSKYLYYCNECEMTHPRVGLKFYLNGDFTNKCNSCMCGVQYDQEAMNNDPDYVYPKMHQITVGCYAPAKYYTRRALHTATFSYSIIMLIICLIISGTFATESDKCLQPTNFRSVSNPIHCSVWAKAKTCTPSLFSAAIQRTLILKREEAYYEKMHKDLMEILHDTERSDDPFKSFLLEDTASKVYCNEIKTIDQATRKYNIKFKELIKKSNLEICSQKKAVKICACFEEGSNSNCDPDDTMGEVVTFYTTHKNVYHSDVRKIVTAIIEVFPGLAAKEFMIAMNQTKYSSLKTLTETTKGFFTLAKGTKAALALLCKAVADSTLENETIPKPLMVRAVESFPTTWKTNSIFANMAEASDVKECNSPSVIRCSLPFSARLLFYINCDSQNNKFYQVVDGSYAYKQKEEKICAADSFCDRNLDKVPVSDKEKLMTLSCIKITPDKSHMPNSVAITKCKKVATHTCKYKTKNVTFVECLNGLYYEYDELFQSPREDIGVYCFHKSCSTKRYGHHPSNLAECTNVGNQMQSKSLRKISYEDIEHFKHSLEESIKTDLVEHKYILTENLPHVIPAFRPVSIQGVEVDSGIQSSYIETNVQVQTGLATGLKVRSKDGQELFDLIVFVKSAHYEVAMEEIYKTGPTIGMNVQHNEKCTGSCPENISKAGWLSFSKERTSRWGCEEFGCLAIDEGCVWGTCQDIIKPDMTIIRKATTERPSIEVCISLPDGSYCHPISNFNSIITDKVELQFISNEAGRIPKLMGYKSNKVLTGMINDIGTFSKMCGSVQLYNKTMNGAGNAKFDYLCHSAKRKEIVVTRCFDNFYGSCLLLKPEESIIYDPKEKRAMLLNRLMGEIRLKIKLGDLAYKTYEQQPSFDFKASCVGCLDCLEGVHCQLDIISTIETVCRVDSSCSPIFNNIRITPETTKYGMKFKCRSPDLSISLCGNKVEVQISIISAHDTVQVGNSDQTYYIKENDLRCSTWLCRVKDQGISAIFGPIFSIFGKYADIAIYTIIGIVILLITIYFLLPVCARVKDIMVKNEIEYLRESKGIKTKY</sequence>
<evidence type="ECO:0000259" key="19">
    <source>
        <dbReference type="PROSITE" id="PS51379"/>
    </source>
</evidence>
<dbReference type="GO" id="GO:0055036">
    <property type="term" value="C:virion membrane"/>
    <property type="evidence" value="ECO:0007669"/>
    <property type="project" value="UniProtKB-SubCell"/>
</dbReference>
<dbReference type="RefSeq" id="YP_010840662.1">
    <property type="nucleotide sequence ID" value="NC_078911.1"/>
</dbReference>
<keyword evidence="6 18" id="KW-0812">Transmembrane</keyword>
<dbReference type="InterPro" id="IPR005167">
    <property type="entry name" value="Bunya_G1"/>
</dbReference>
<evidence type="ECO:0000256" key="8">
    <source>
        <dbReference type="ARBA" id="ARBA00022804"/>
    </source>
</evidence>
<dbReference type="GeneID" id="80553751"/>
<keyword evidence="16" id="KW-1160">Virus entry into host cell</keyword>
<evidence type="ECO:0000256" key="12">
    <source>
        <dbReference type="ARBA" id="ARBA00022989"/>
    </source>
</evidence>
<evidence type="ECO:0000256" key="6">
    <source>
        <dbReference type="ARBA" id="ARBA00022692"/>
    </source>
</evidence>
<feature type="transmembrane region" description="Helical" evidence="18">
    <location>
        <begin position="204"/>
        <end position="231"/>
    </location>
</feature>
<feature type="transmembrane region" description="Helical" evidence="18">
    <location>
        <begin position="1390"/>
        <end position="1409"/>
    </location>
</feature>